<keyword evidence="3" id="KW-0732">Signal</keyword>
<dbReference type="InterPro" id="IPR011161">
    <property type="entry name" value="MHC_I-like_Ag-recog"/>
</dbReference>
<dbReference type="RefSeq" id="XP_055368890.1">
    <property type="nucleotide sequence ID" value="XM_055512915.1"/>
</dbReference>
<evidence type="ECO:0000256" key="3">
    <source>
        <dbReference type="SAM" id="SignalP"/>
    </source>
</evidence>
<dbReference type="RefSeq" id="XP_055368889.1">
    <property type="nucleotide sequence ID" value="XM_055512914.1"/>
</dbReference>
<dbReference type="PANTHER" id="PTHR16675">
    <property type="entry name" value="MHC CLASS I-RELATED"/>
    <property type="match status" value="1"/>
</dbReference>
<dbReference type="RefSeq" id="XP_055368894.1">
    <property type="nucleotide sequence ID" value="XM_055512919.1"/>
</dbReference>
<organism evidence="5 8">
    <name type="scientific">Betta splendens</name>
    <name type="common">Siamese fighting fish</name>
    <dbReference type="NCBI Taxonomy" id="158456"/>
    <lineage>
        <taxon>Eukaryota</taxon>
        <taxon>Metazoa</taxon>
        <taxon>Chordata</taxon>
        <taxon>Craniata</taxon>
        <taxon>Vertebrata</taxon>
        <taxon>Euteleostomi</taxon>
        <taxon>Actinopterygii</taxon>
        <taxon>Neopterygii</taxon>
        <taxon>Teleostei</taxon>
        <taxon>Neoteleostei</taxon>
        <taxon>Acanthomorphata</taxon>
        <taxon>Anabantaria</taxon>
        <taxon>Anabantiformes</taxon>
        <taxon>Anabantoidei</taxon>
        <taxon>Osphronemidae</taxon>
        <taxon>Betta</taxon>
    </lineage>
</organism>
<evidence type="ECO:0000256" key="2">
    <source>
        <dbReference type="SAM" id="Phobius"/>
    </source>
</evidence>
<dbReference type="Gene3D" id="3.30.500.10">
    <property type="entry name" value="MHC class I-like antigen recognition-like"/>
    <property type="match status" value="1"/>
</dbReference>
<dbReference type="RefSeq" id="XP_055368891.1">
    <property type="nucleotide sequence ID" value="XM_055512916.1"/>
</dbReference>
<dbReference type="SMART" id="SM00407">
    <property type="entry name" value="IGc1"/>
    <property type="match status" value="1"/>
</dbReference>
<dbReference type="InterPro" id="IPR007110">
    <property type="entry name" value="Ig-like_dom"/>
</dbReference>
<dbReference type="PROSITE" id="PS50835">
    <property type="entry name" value="IG_LIKE"/>
    <property type="match status" value="1"/>
</dbReference>
<feature type="transmembrane region" description="Helical" evidence="2">
    <location>
        <begin position="326"/>
        <end position="347"/>
    </location>
</feature>
<dbReference type="OrthoDB" id="8936120at2759"/>
<dbReference type="GeneID" id="114866147"/>
<dbReference type="SUPFAM" id="SSF54452">
    <property type="entry name" value="MHC antigen-recognition domain"/>
    <property type="match status" value="1"/>
</dbReference>
<feature type="domain" description="Ig-like" evidence="4">
    <location>
        <begin position="199"/>
        <end position="281"/>
    </location>
</feature>
<dbReference type="Proteomes" id="UP000515150">
    <property type="component" value="Chromosome 11"/>
</dbReference>
<proteinExistence type="predicted"/>
<protein>
    <submittedName>
        <fullName evidence="6 7">Class I histocompatibility antigen, Gogo-OKO alpha chain-like isoform X1</fullName>
    </submittedName>
</protein>
<dbReference type="RefSeq" id="XP_055368892.1">
    <property type="nucleotide sequence ID" value="XM_055512917.1"/>
</dbReference>
<dbReference type="GO" id="GO:0005615">
    <property type="term" value="C:extracellular space"/>
    <property type="evidence" value="ECO:0007669"/>
    <property type="project" value="TreeGrafter"/>
</dbReference>
<evidence type="ECO:0000313" key="8">
    <source>
        <dbReference type="RefSeq" id="XP_055368891.1"/>
    </source>
</evidence>
<evidence type="ECO:0000259" key="4">
    <source>
        <dbReference type="PROSITE" id="PS50835"/>
    </source>
</evidence>
<dbReference type="Pfam" id="PF00129">
    <property type="entry name" value="MHC_I"/>
    <property type="match status" value="1"/>
</dbReference>
<keyword evidence="2" id="KW-1133">Transmembrane helix</keyword>
<sequence>MELVFLLTLLPVAHSVNRSLTYFVTLSAGFQDVPEFVGVAMMDGVPLLYCYGDRSEERVDWLQRLAAENPKLSDWNQHICALKYNTSKRILEELRNHTNQTGGAHVLQEASGCQLDTDTRTSTLHDSFALDGEELMTLDRKSWTWNYTDRARTFTADGRRLSSEPDYVSDVYLDLCPEMLKKYLKYSNGSGSGPSPEPPAVVLLQTSPSAPVRCHASGFYPDGPRMFWRRDGERVQEEGEVLPNRDGTFQISAVLNVSSIRTEDWSRYECVFQLSGEKDVITKLDRAAIRTSYGENQPAGPISVCYRLYLFMFVFSPGEPSKTRTAVVMVMVVVVLGLVAAVGFRLYKKKAADSGYELYETLTADL</sequence>
<dbReference type="InterPro" id="IPR050208">
    <property type="entry name" value="MHC_class-I_related"/>
</dbReference>
<dbReference type="PANTHER" id="PTHR16675:SF237">
    <property type="entry name" value="MHC CLASS I ANTIGEN TRANSCRIPT VARIANT 1-RELATED"/>
    <property type="match status" value="1"/>
</dbReference>
<dbReference type="Gene3D" id="2.60.40.10">
    <property type="entry name" value="Immunoglobulins"/>
    <property type="match status" value="1"/>
</dbReference>
<keyword evidence="2" id="KW-0812">Transmembrane</keyword>
<keyword evidence="5" id="KW-1185">Reference proteome</keyword>
<feature type="signal peptide" evidence="3">
    <location>
        <begin position="1"/>
        <end position="15"/>
    </location>
</feature>
<keyword evidence="1" id="KW-0325">Glycoprotein</keyword>
<evidence type="ECO:0000313" key="5">
    <source>
        <dbReference type="Proteomes" id="UP000515150"/>
    </source>
</evidence>
<feature type="chain" id="PRO_5044702256" evidence="3">
    <location>
        <begin position="16"/>
        <end position="366"/>
    </location>
</feature>
<dbReference type="Pfam" id="PF07654">
    <property type="entry name" value="C1-set"/>
    <property type="match status" value="1"/>
</dbReference>
<accession>A0A9W2Y4J7</accession>
<dbReference type="InterPro" id="IPR013783">
    <property type="entry name" value="Ig-like_fold"/>
</dbReference>
<gene>
    <name evidence="6 7 8 9 10 11" type="primary">LOC114866147</name>
</gene>
<dbReference type="RefSeq" id="XP_055368893.1">
    <property type="nucleotide sequence ID" value="XM_055512918.1"/>
</dbReference>
<evidence type="ECO:0000313" key="9">
    <source>
        <dbReference type="RefSeq" id="XP_055368892.1"/>
    </source>
</evidence>
<name>A0A9W2Y4J7_BETSP</name>
<dbReference type="GO" id="GO:0009897">
    <property type="term" value="C:external side of plasma membrane"/>
    <property type="evidence" value="ECO:0007669"/>
    <property type="project" value="TreeGrafter"/>
</dbReference>
<keyword evidence="2" id="KW-0472">Membrane</keyword>
<dbReference type="InterPro" id="IPR036179">
    <property type="entry name" value="Ig-like_dom_sf"/>
</dbReference>
<evidence type="ECO:0000313" key="7">
    <source>
        <dbReference type="RefSeq" id="XP_055368890.1"/>
    </source>
</evidence>
<evidence type="ECO:0000256" key="1">
    <source>
        <dbReference type="ARBA" id="ARBA00023180"/>
    </source>
</evidence>
<dbReference type="InterPro" id="IPR037055">
    <property type="entry name" value="MHC_I-like_Ag-recog_sf"/>
</dbReference>
<dbReference type="AlphaFoldDB" id="A0A9W2Y4J7"/>
<evidence type="ECO:0000313" key="6">
    <source>
        <dbReference type="RefSeq" id="XP_055368889.1"/>
    </source>
</evidence>
<evidence type="ECO:0000313" key="11">
    <source>
        <dbReference type="RefSeq" id="XP_055368894.1"/>
    </source>
</evidence>
<reference evidence="6 7" key="1">
    <citation type="submission" date="2025-04" db="UniProtKB">
        <authorList>
            <consortium name="RefSeq"/>
        </authorList>
    </citation>
    <scope>IDENTIFICATION</scope>
</reference>
<dbReference type="InterPro" id="IPR011162">
    <property type="entry name" value="MHC_I/II-like_Ag-recog"/>
</dbReference>
<dbReference type="SUPFAM" id="SSF48726">
    <property type="entry name" value="Immunoglobulin"/>
    <property type="match status" value="1"/>
</dbReference>
<evidence type="ECO:0000313" key="10">
    <source>
        <dbReference type="RefSeq" id="XP_055368893.1"/>
    </source>
</evidence>
<dbReference type="GO" id="GO:0006955">
    <property type="term" value="P:immune response"/>
    <property type="evidence" value="ECO:0007669"/>
    <property type="project" value="TreeGrafter"/>
</dbReference>
<dbReference type="InterPro" id="IPR003597">
    <property type="entry name" value="Ig_C1-set"/>
</dbReference>